<dbReference type="RefSeq" id="WP_068665519.1">
    <property type="nucleotide sequence ID" value="NZ_CP015520.1"/>
</dbReference>
<evidence type="ECO:0000313" key="8">
    <source>
        <dbReference type="EMBL" id="ANF22630.1"/>
    </source>
</evidence>
<protein>
    <recommendedName>
        <fullName evidence="7">Glycosyl transferase family 28 C-terminal domain-containing protein</fullName>
    </recommendedName>
</protein>
<feature type="transmembrane region" description="Helical" evidence="6">
    <location>
        <begin position="243"/>
        <end position="265"/>
    </location>
</feature>
<dbReference type="GO" id="GO:0004577">
    <property type="term" value="F:N-acetylglucosaminyldiphosphodolichol N-acetylglucosaminyltransferase activity"/>
    <property type="evidence" value="ECO:0007669"/>
    <property type="project" value="TreeGrafter"/>
</dbReference>
<proteinExistence type="predicted"/>
<evidence type="ECO:0000256" key="4">
    <source>
        <dbReference type="ARBA" id="ARBA00022989"/>
    </source>
</evidence>
<evidence type="ECO:0000256" key="2">
    <source>
        <dbReference type="ARBA" id="ARBA00022692"/>
    </source>
</evidence>
<gene>
    <name evidence="8" type="ORF">A7C91_05185</name>
</gene>
<dbReference type="InterPro" id="IPR013969">
    <property type="entry name" value="Oligosacch_biosynth_Alg14"/>
</dbReference>
<dbReference type="Pfam" id="PF04101">
    <property type="entry name" value="Glyco_tran_28_C"/>
    <property type="match status" value="1"/>
</dbReference>
<dbReference type="Gene3D" id="3.40.50.2000">
    <property type="entry name" value="Glycogen Phosphorylase B"/>
    <property type="match status" value="1"/>
</dbReference>
<keyword evidence="5 6" id="KW-0472">Membrane</keyword>
<dbReference type="InterPro" id="IPR007235">
    <property type="entry name" value="Glyco_trans_28_C"/>
</dbReference>
<evidence type="ECO:0000313" key="9">
    <source>
        <dbReference type="Proteomes" id="UP000076969"/>
    </source>
</evidence>
<evidence type="ECO:0000256" key="5">
    <source>
        <dbReference type="ARBA" id="ARBA00023136"/>
    </source>
</evidence>
<feature type="transmembrane region" description="Helical" evidence="6">
    <location>
        <begin position="91"/>
        <end position="112"/>
    </location>
</feature>
<dbReference type="PANTHER" id="PTHR12154">
    <property type="entry name" value="GLYCOSYL TRANSFERASE-RELATED"/>
    <property type="match status" value="1"/>
</dbReference>
<reference evidence="9" key="1">
    <citation type="journal article" date="2016" name="Syst. Appl. Microbiol.">
        <title>Thermococcus piezophilus sp. nov., a novel hyperthermophilic and piezophilic archaeon with a broad pressure range for growth, isolated from a deepest hydrothermal vent at the Mid-Cayman Rise.</title>
        <authorList>
            <person name="Dalmasso C."/>
            <person name="Oger P."/>
            <person name="Selva G."/>
            <person name="Courtine D."/>
            <person name="L'Haridon S."/>
            <person name="Garlaschelli A."/>
            <person name="Roussel E."/>
            <person name="Miyazaki J."/>
            <person name="Reveillaud J."/>
            <person name="Jebbar M."/>
            <person name="Takai K."/>
            <person name="Maignien L."/>
            <person name="Alain K."/>
        </authorList>
    </citation>
    <scope>NUCLEOTIDE SEQUENCE [LARGE SCALE GENOMIC DNA]</scope>
    <source>
        <strain evidence="9">CDGS</strain>
    </source>
</reference>
<dbReference type="Pfam" id="PF08660">
    <property type="entry name" value="Alg14"/>
    <property type="match status" value="1"/>
</dbReference>
<evidence type="ECO:0000259" key="7">
    <source>
        <dbReference type="Pfam" id="PF04101"/>
    </source>
</evidence>
<name>A0A172WGV9_9EURY</name>
<evidence type="ECO:0000256" key="6">
    <source>
        <dbReference type="SAM" id="Phobius"/>
    </source>
</evidence>
<feature type="domain" description="Glycosyl transferase family 28 C-terminal" evidence="7">
    <location>
        <begin position="178"/>
        <end position="325"/>
    </location>
</feature>
<dbReference type="Proteomes" id="UP000076969">
    <property type="component" value="Chromosome"/>
</dbReference>
<dbReference type="PANTHER" id="PTHR12154:SF4">
    <property type="entry name" value="UDP-N-ACETYLGLUCOSAMINE TRANSFERASE SUBUNIT ALG14 HOMOLOG"/>
    <property type="match status" value="1"/>
</dbReference>
<organism evidence="8 9">
    <name type="scientific">Thermococcus piezophilus</name>
    <dbReference type="NCBI Taxonomy" id="1712654"/>
    <lineage>
        <taxon>Archaea</taxon>
        <taxon>Methanobacteriati</taxon>
        <taxon>Methanobacteriota</taxon>
        <taxon>Thermococci</taxon>
        <taxon>Thermococcales</taxon>
        <taxon>Thermococcaceae</taxon>
        <taxon>Thermococcus</taxon>
    </lineage>
</organism>
<keyword evidence="9" id="KW-1185">Reference proteome</keyword>
<keyword evidence="3" id="KW-0256">Endoplasmic reticulum</keyword>
<dbReference type="KEGG" id="tpie:A7C91_05185"/>
<evidence type="ECO:0000256" key="3">
    <source>
        <dbReference type="ARBA" id="ARBA00022824"/>
    </source>
</evidence>
<dbReference type="NCBIfam" id="NF041549">
    <property type="entry name" value="PssD"/>
    <property type="match status" value="1"/>
</dbReference>
<comment type="subcellular location">
    <subcellularLocation>
        <location evidence="1">Endoplasmic reticulum membrane</location>
        <topology evidence="1">Single-pass membrane protein</topology>
    </subcellularLocation>
</comment>
<dbReference type="STRING" id="1712654.A7C91_05185"/>
<keyword evidence="2 6" id="KW-0812">Transmembrane</keyword>
<dbReference type="GO" id="GO:0006488">
    <property type="term" value="P:dolichol-linked oligosaccharide biosynthetic process"/>
    <property type="evidence" value="ECO:0007669"/>
    <property type="project" value="InterPro"/>
</dbReference>
<accession>A0A172WGV9</accession>
<evidence type="ECO:0000256" key="1">
    <source>
        <dbReference type="ARBA" id="ARBA00004389"/>
    </source>
</evidence>
<dbReference type="SUPFAM" id="SSF53756">
    <property type="entry name" value="UDP-Glycosyltransferase/glycogen phosphorylase"/>
    <property type="match status" value="1"/>
</dbReference>
<keyword evidence="4 6" id="KW-1133">Transmembrane helix</keyword>
<sequence>MKIGIICSPGGHLTEILQLTSAFREHEIFLITYNENFLNLPKEIKKIYRIENLLIKYPGVAGIKRSIILFAHFFLLFIKELHILLKERPDILISTGSEIAIPAFYIASLLNIKKVYIESVCRIDELSFTGKAVYRISDLFVVQWKKLAERYSKAKYLGNVLVPKRAHINQSKMTKKNVVFVTIGTAPFDRLIKLVDEISPKLEFYEMVIQKGRTKYNPKNAKYFLFVPEYKDIIRFNMNSKIIISHGGVGSIILALKYGAILILFPRLSRYGEHNDDHQLEIAKFMKHSGLSEVAHTEEELYSLVTSLANYPANYTKTLLKLAKKIEKISKNNEANFPNNLKRALEEIIW</sequence>
<dbReference type="GeneID" id="28495565"/>
<dbReference type="AlphaFoldDB" id="A0A172WGV9"/>
<dbReference type="EMBL" id="CP015520">
    <property type="protein sequence ID" value="ANF22630.1"/>
    <property type="molecule type" value="Genomic_DNA"/>
</dbReference>
<dbReference type="OrthoDB" id="131371at2157"/>